<keyword evidence="3 6" id="KW-0456">Lyase</keyword>
<dbReference type="GO" id="GO:0004058">
    <property type="term" value="F:aromatic-L-amino-acid decarboxylase activity"/>
    <property type="evidence" value="ECO:0007669"/>
    <property type="project" value="UniProtKB-ARBA"/>
</dbReference>
<evidence type="ECO:0000313" key="8">
    <source>
        <dbReference type="Proteomes" id="UP000244928"/>
    </source>
</evidence>
<evidence type="ECO:0000256" key="6">
    <source>
        <dbReference type="RuleBase" id="RU000382"/>
    </source>
</evidence>
<protein>
    <submittedName>
        <fullName evidence="7">Lyase</fullName>
    </submittedName>
</protein>
<dbReference type="PANTHER" id="PTHR42735:SF6">
    <property type="entry name" value="SPHINGOSINE-1-PHOSPHATE LYASE 1"/>
    <property type="match status" value="1"/>
</dbReference>
<dbReference type="GO" id="GO:0019752">
    <property type="term" value="P:carboxylic acid metabolic process"/>
    <property type="evidence" value="ECO:0007669"/>
    <property type="project" value="InterPro"/>
</dbReference>
<dbReference type="InterPro" id="IPR050477">
    <property type="entry name" value="GrpII_AminoAcid_Decarb"/>
</dbReference>
<accession>A0A2S1RC06</accession>
<gene>
    <name evidence="7" type="ORF">A6035_07970</name>
</gene>
<dbReference type="RefSeq" id="WP_108849149.1">
    <property type="nucleotide sequence ID" value="NZ_CP015449.1"/>
</dbReference>
<dbReference type="Gene3D" id="3.90.1150.10">
    <property type="entry name" value="Aspartate Aminotransferase, domain 1"/>
    <property type="match status" value="1"/>
</dbReference>
<name>A0A2S1RC06_9ACTN</name>
<keyword evidence="2 5" id="KW-0663">Pyridoxal phosphate</keyword>
<sequence>MTPDPLALEIADRGEHALARLAALRSLDPPTTGGRILSYVYDSGLEELDELATRAARLAHGVNGLDPTVFASVAEIHGGIVDRVRTILGGVTDAGAPGGDAAGGVVPGGAEVYGSVTSGGTESCILACLAAREVSGREPGSGGTIVAPVTAHAAFRKAAHLLGLRFVGVEVDPATGRVTAEELLAAVDERTVLVVCSAPAYPTGVIDPVAEVAAGLEARHDPRIGLHVDACLGGLVLPFWPSAEPTGPTEPGGSEAAALWALRVPRVTSISADLHKYGFAPKGSSVLLSRGRERHRAAWFATVDWPGYPVVNPTLAGSKPLEPAAAAWTVLEALGDDGQRELVARTARATDRLVEGLSTIEGLRVLDRDPGPLLAVAMDDTVDDGRRVHPHLWADACGRRGISVQAQPAHRQGRGTLSSSSHLTVTPVTERLVDDILLVAREAADEVRGQGAPTPPAAFGDVLAALDSGALSPGDLLALPEDDVHAMVSGVLSDAPDDGAGGGMAPLMAAIERLPADVGARLVRAYLAAVME</sequence>
<reference evidence="7 8" key="1">
    <citation type="submission" date="2016-04" db="EMBL/GenBank/DDBJ databases">
        <title>Complete genome sequence of Dietzia lutea YIM 80766T, a strain isolated from desert soil in Egypt.</title>
        <authorList>
            <person name="Zhao J."/>
            <person name="Hu B."/>
            <person name="Geng S."/>
            <person name="Nie Y."/>
            <person name="Tang Y."/>
        </authorList>
    </citation>
    <scope>NUCLEOTIDE SEQUENCE [LARGE SCALE GENOMIC DNA]</scope>
    <source>
        <strain evidence="7 8">YIM 80766</strain>
    </source>
</reference>
<dbReference type="Proteomes" id="UP000244928">
    <property type="component" value="Chromosome"/>
</dbReference>
<dbReference type="Gene3D" id="3.40.640.10">
    <property type="entry name" value="Type I PLP-dependent aspartate aminotransferase-like (Major domain)"/>
    <property type="match status" value="1"/>
</dbReference>
<dbReference type="InterPro" id="IPR015422">
    <property type="entry name" value="PyrdxlP-dep_Trfase_small"/>
</dbReference>
<dbReference type="InterPro" id="IPR015421">
    <property type="entry name" value="PyrdxlP-dep_Trfase_major"/>
</dbReference>
<evidence type="ECO:0000256" key="4">
    <source>
        <dbReference type="ARBA" id="ARBA00038302"/>
    </source>
</evidence>
<proteinExistence type="inferred from homology"/>
<dbReference type="OrthoDB" id="3401800at2"/>
<evidence type="ECO:0000256" key="1">
    <source>
        <dbReference type="ARBA" id="ARBA00001933"/>
    </source>
</evidence>
<comment type="cofactor">
    <cofactor evidence="1 5 6">
        <name>pyridoxal 5'-phosphate</name>
        <dbReference type="ChEBI" id="CHEBI:597326"/>
    </cofactor>
</comment>
<evidence type="ECO:0000256" key="3">
    <source>
        <dbReference type="ARBA" id="ARBA00023239"/>
    </source>
</evidence>
<organism evidence="7 8">
    <name type="scientific">Dietzia lutea</name>
    <dbReference type="NCBI Taxonomy" id="546160"/>
    <lineage>
        <taxon>Bacteria</taxon>
        <taxon>Bacillati</taxon>
        <taxon>Actinomycetota</taxon>
        <taxon>Actinomycetes</taxon>
        <taxon>Mycobacteriales</taxon>
        <taxon>Dietziaceae</taxon>
        <taxon>Dietzia</taxon>
    </lineage>
</organism>
<evidence type="ECO:0000256" key="2">
    <source>
        <dbReference type="ARBA" id="ARBA00022898"/>
    </source>
</evidence>
<dbReference type="PANTHER" id="PTHR42735">
    <property type="match status" value="1"/>
</dbReference>
<dbReference type="Pfam" id="PF00282">
    <property type="entry name" value="Pyridoxal_deC"/>
    <property type="match status" value="1"/>
</dbReference>
<comment type="similarity">
    <text evidence="4">Belongs to the group II decarboxylase family. Sphingosine-1-phosphate lyase subfamily.</text>
</comment>
<dbReference type="KEGG" id="dlu:A6035_07970"/>
<evidence type="ECO:0000313" key="7">
    <source>
        <dbReference type="EMBL" id="AWH93836.1"/>
    </source>
</evidence>
<evidence type="ECO:0000256" key="5">
    <source>
        <dbReference type="PIRSR" id="PIRSR602129-50"/>
    </source>
</evidence>
<dbReference type="GO" id="GO:0030170">
    <property type="term" value="F:pyridoxal phosphate binding"/>
    <property type="evidence" value="ECO:0007669"/>
    <property type="project" value="InterPro"/>
</dbReference>
<dbReference type="InterPro" id="IPR015424">
    <property type="entry name" value="PyrdxlP-dep_Trfase"/>
</dbReference>
<dbReference type="AlphaFoldDB" id="A0A2S1RC06"/>
<dbReference type="InterPro" id="IPR002129">
    <property type="entry name" value="PyrdxlP-dep_de-COase"/>
</dbReference>
<feature type="modified residue" description="N6-(pyridoxal phosphate)lysine" evidence="5">
    <location>
        <position position="276"/>
    </location>
</feature>
<keyword evidence="8" id="KW-1185">Reference proteome</keyword>
<dbReference type="EMBL" id="CP015449">
    <property type="protein sequence ID" value="AWH93836.1"/>
    <property type="molecule type" value="Genomic_DNA"/>
</dbReference>
<dbReference type="SUPFAM" id="SSF53383">
    <property type="entry name" value="PLP-dependent transferases"/>
    <property type="match status" value="1"/>
</dbReference>